<dbReference type="InterPro" id="IPR051185">
    <property type="entry name" value="ASPM"/>
</dbReference>
<evidence type="ECO:0000313" key="7">
    <source>
        <dbReference type="Proteomes" id="UP000654075"/>
    </source>
</evidence>
<dbReference type="InterPro" id="IPR000048">
    <property type="entry name" value="IQ_motif_EF-hand-BS"/>
</dbReference>
<dbReference type="PROSITE" id="PS50096">
    <property type="entry name" value="IQ"/>
    <property type="match status" value="2"/>
</dbReference>
<dbReference type="EMBL" id="CAJNNV010025997">
    <property type="protein sequence ID" value="CAE8616897.1"/>
    <property type="molecule type" value="Genomic_DNA"/>
</dbReference>
<dbReference type="GO" id="GO:0005516">
    <property type="term" value="F:calmodulin binding"/>
    <property type="evidence" value="ECO:0007669"/>
    <property type="project" value="UniProtKB-KW"/>
</dbReference>
<feature type="region of interest" description="Disordered" evidence="5">
    <location>
        <begin position="218"/>
        <end position="293"/>
    </location>
</feature>
<dbReference type="Gene3D" id="1.20.5.190">
    <property type="match status" value="1"/>
</dbReference>
<keyword evidence="2" id="KW-0963">Cytoplasm</keyword>
<feature type="compositionally biased region" description="Basic and acidic residues" evidence="5">
    <location>
        <begin position="70"/>
        <end position="101"/>
    </location>
</feature>
<feature type="compositionally biased region" description="Acidic residues" evidence="5">
    <location>
        <begin position="58"/>
        <end position="69"/>
    </location>
</feature>
<evidence type="ECO:0000256" key="2">
    <source>
        <dbReference type="ARBA" id="ARBA00022490"/>
    </source>
</evidence>
<feature type="region of interest" description="Disordered" evidence="5">
    <location>
        <begin position="380"/>
        <end position="399"/>
    </location>
</feature>
<feature type="region of interest" description="Disordered" evidence="5">
    <location>
        <begin position="656"/>
        <end position="683"/>
    </location>
</feature>
<dbReference type="AlphaFoldDB" id="A0A813G2I3"/>
<feature type="region of interest" description="Disordered" evidence="5">
    <location>
        <begin position="725"/>
        <end position="779"/>
    </location>
</feature>
<sequence length="779" mass="83968">MSAPSPPPVSGGSATLQKAGMAALTAGSRNVTFIKAKAKTAPAATTAPATELATRPTDDEDSSDEEDELPERRASLTRGSDWKPGDRRASGVDKKAAKDAKQTSSAPSSAMGMVSLPGDVSSGGMLAVRHARLIQQLILATGDEAAKCHEKWQRRHAAALAAISDNTASTGAARWKENHTDLSKVNAEARKASTRLRLKKRSSLASRLAEEVQWATFGGPPLMPKQDSPEEQLPGALPLGNPDAAISEASSEASDHKGLAGLPRGVSRSRSSSKMSAPQSLPSSTESDDDPAVDELEVPGVTARRGSNVHLIAAELRTAAEVRRRSSLQGVVSSMMGQEGRRLSHVVALLNARKSLDSRNSDSGATAAAAAKEAATKEAAAKEAEAAAPPLSPSAKSETKVFELTPAIRRRLPEVFGLRKFRDQSQILGGSDWAQPAGTMKRFHVAAAQRLGLESDQGDWDPSQLYKLSIEDLELLAVKKQEGQRHQAATVIQKIWKSYHTRRSVMVVIEKRRKCLLLMQAWWKGVFARHRLVSALMDMKTRSQAATRIQSFCRRWLVQFRLRSASELHRVLYRLAQLQESLYPAALRQPGLQLPGNMRSSCGGAFPAEGGSRKGEVLQPAFRRFLRRLRQWQRLRKKEQEAKELKEQRRRLRANGLTALLPKEKEEAAASSEAGSRVEGRDSVSSGCKAMFGVMNLLLPSTPEPPLQFSGASLGASATSMSTALVAGSPKGKRHKAPWQGRSFRSDLAGARGGPSSSKVKPALFKPLLSSRGRAGSPQ</sequence>
<feature type="compositionally biased region" description="Low complexity" evidence="5">
    <location>
        <begin position="39"/>
        <end position="55"/>
    </location>
</feature>
<protein>
    <submittedName>
        <fullName evidence="6">Uncharacterized protein</fullName>
    </submittedName>
</protein>
<dbReference type="GO" id="GO:0007051">
    <property type="term" value="P:spindle organization"/>
    <property type="evidence" value="ECO:0007669"/>
    <property type="project" value="TreeGrafter"/>
</dbReference>
<keyword evidence="3" id="KW-0677">Repeat</keyword>
<evidence type="ECO:0000313" key="6">
    <source>
        <dbReference type="EMBL" id="CAE8616897.1"/>
    </source>
</evidence>
<feature type="compositionally biased region" description="Polar residues" evidence="5">
    <location>
        <begin position="274"/>
        <end position="285"/>
    </location>
</feature>
<comment type="subcellular location">
    <subcellularLocation>
        <location evidence="1">Cytoplasm</location>
    </subcellularLocation>
</comment>
<dbReference type="GO" id="GO:0005737">
    <property type="term" value="C:cytoplasm"/>
    <property type="evidence" value="ECO:0007669"/>
    <property type="project" value="UniProtKB-SubCell"/>
</dbReference>
<dbReference type="Pfam" id="PF00612">
    <property type="entry name" value="IQ"/>
    <property type="match status" value="2"/>
</dbReference>
<keyword evidence="4" id="KW-0112">Calmodulin-binding</keyword>
<dbReference type="GO" id="GO:0051295">
    <property type="term" value="P:establishment of meiotic spindle localization"/>
    <property type="evidence" value="ECO:0007669"/>
    <property type="project" value="TreeGrafter"/>
</dbReference>
<dbReference type="PANTHER" id="PTHR22706">
    <property type="entry name" value="ASSEMBLY FACTOR FOR SPINDLE MICROTUBULES"/>
    <property type="match status" value="1"/>
</dbReference>
<dbReference type="GO" id="GO:0000922">
    <property type="term" value="C:spindle pole"/>
    <property type="evidence" value="ECO:0007669"/>
    <property type="project" value="TreeGrafter"/>
</dbReference>
<dbReference type="GO" id="GO:0000278">
    <property type="term" value="P:mitotic cell cycle"/>
    <property type="evidence" value="ECO:0007669"/>
    <property type="project" value="TreeGrafter"/>
</dbReference>
<dbReference type="Proteomes" id="UP000654075">
    <property type="component" value="Unassembled WGS sequence"/>
</dbReference>
<keyword evidence="7" id="KW-1185">Reference proteome</keyword>
<accession>A0A813G2I3</accession>
<dbReference type="PANTHER" id="PTHR22706:SF1">
    <property type="entry name" value="ASSEMBLY FACTOR FOR SPINDLE MICROTUBULES"/>
    <property type="match status" value="1"/>
</dbReference>
<evidence type="ECO:0000256" key="4">
    <source>
        <dbReference type="ARBA" id="ARBA00022860"/>
    </source>
</evidence>
<comment type="caution">
    <text evidence="6">The sequence shown here is derived from an EMBL/GenBank/DDBJ whole genome shotgun (WGS) entry which is preliminary data.</text>
</comment>
<feature type="non-terminal residue" evidence="6">
    <location>
        <position position="1"/>
    </location>
</feature>
<evidence type="ECO:0000256" key="1">
    <source>
        <dbReference type="ARBA" id="ARBA00004496"/>
    </source>
</evidence>
<proteinExistence type="predicted"/>
<evidence type="ECO:0000256" key="5">
    <source>
        <dbReference type="SAM" id="MobiDB-lite"/>
    </source>
</evidence>
<reference evidence="6" key="1">
    <citation type="submission" date="2021-02" db="EMBL/GenBank/DDBJ databases">
        <authorList>
            <person name="Dougan E. K."/>
            <person name="Rhodes N."/>
            <person name="Thang M."/>
            <person name="Chan C."/>
        </authorList>
    </citation>
    <scope>NUCLEOTIDE SEQUENCE</scope>
</reference>
<organism evidence="6 7">
    <name type="scientific">Polarella glacialis</name>
    <name type="common">Dinoflagellate</name>
    <dbReference type="NCBI Taxonomy" id="89957"/>
    <lineage>
        <taxon>Eukaryota</taxon>
        <taxon>Sar</taxon>
        <taxon>Alveolata</taxon>
        <taxon>Dinophyceae</taxon>
        <taxon>Suessiales</taxon>
        <taxon>Suessiaceae</taxon>
        <taxon>Polarella</taxon>
    </lineage>
</organism>
<feature type="region of interest" description="Disordered" evidence="5">
    <location>
        <begin position="38"/>
        <end position="115"/>
    </location>
</feature>
<gene>
    <name evidence="6" type="ORF">PGLA1383_LOCUS34565</name>
</gene>
<dbReference type="SMART" id="SM00015">
    <property type="entry name" value="IQ"/>
    <property type="match status" value="3"/>
</dbReference>
<dbReference type="OrthoDB" id="436850at2759"/>
<evidence type="ECO:0000256" key="3">
    <source>
        <dbReference type="ARBA" id="ARBA00022737"/>
    </source>
</evidence>
<name>A0A813G2I3_POLGL</name>